<dbReference type="InterPro" id="IPR001737">
    <property type="entry name" value="KsgA/Erm"/>
</dbReference>
<evidence type="ECO:0000256" key="7">
    <source>
        <dbReference type="HAMAP-Rule" id="MF_00607"/>
    </source>
</evidence>
<feature type="domain" description="Ribosomal RNA adenine methylase transferase N-terminal" evidence="9">
    <location>
        <begin position="17"/>
        <end position="181"/>
    </location>
</feature>
<keyword evidence="3 7" id="KW-0489">Methyltransferase</keyword>
<evidence type="ECO:0000256" key="3">
    <source>
        <dbReference type="ARBA" id="ARBA00022603"/>
    </source>
</evidence>
<gene>
    <name evidence="7" type="primary">rsmA</name>
    <name evidence="7" type="synonym">ksgA</name>
    <name evidence="10" type="ORF">A3B18_03560</name>
</gene>
<accession>A0A1F5X398</accession>
<dbReference type="Pfam" id="PF00398">
    <property type="entry name" value="RrnaAD"/>
    <property type="match status" value="1"/>
</dbReference>
<dbReference type="InterPro" id="IPR020596">
    <property type="entry name" value="rRNA_Ade_Mease_Trfase_CS"/>
</dbReference>
<dbReference type="NCBIfam" id="TIGR00755">
    <property type="entry name" value="ksgA"/>
    <property type="match status" value="1"/>
</dbReference>
<comment type="similarity">
    <text evidence="7">Belongs to the class I-like SAM-binding methyltransferase superfamily. rRNA adenine N(6)-methyltransferase family. RsmA subfamily.</text>
</comment>
<name>A0A1F5X398_9BACT</name>
<dbReference type="EC" id="2.1.1.182" evidence="7"/>
<protein>
    <recommendedName>
        <fullName evidence="7">Ribosomal RNA small subunit methyltransferase A</fullName>
        <ecNumber evidence="7">2.1.1.182</ecNumber>
    </recommendedName>
    <alternativeName>
        <fullName evidence="7">16S rRNA (adenine(1518)-N(6)/adenine(1519)-N(6))-dimethyltransferase</fullName>
    </alternativeName>
    <alternativeName>
        <fullName evidence="7">16S rRNA dimethyladenosine transferase</fullName>
    </alternativeName>
    <alternativeName>
        <fullName evidence="7">16S rRNA dimethylase</fullName>
    </alternativeName>
    <alternativeName>
        <fullName evidence="7">S-adenosylmethionine-6-N', N'-adenosyl(rRNA) dimethyltransferase</fullName>
    </alternativeName>
</protein>
<feature type="binding site" evidence="7 8">
    <location>
        <position position="83"/>
    </location>
    <ligand>
        <name>S-adenosyl-L-methionine</name>
        <dbReference type="ChEBI" id="CHEBI:59789"/>
    </ligand>
</feature>
<evidence type="ECO:0000256" key="4">
    <source>
        <dbReference type="ARBA" id="ARBA00022679"/>
    </source>
</evidence>
<dbReference type="Gene3D" id="3.40.50.150">
    <property type="entry name" value="Vaccinia Virus protein VP39"/>
    <property type="match status" value="1"/>
</dbReference>
<dbReference type="SUPFAM" id="SSF53335">
    <property type="entry name" value="S-adenosyl-L-methionine-dependent methyltransferases"/>
    <property type="match status" value="1"/>
</dbReference>
<evidence type="ECO:0000259" key="9">
    <source>
        <dbReference type="SMART" id="SM00650"/>
    </source>
</evidence>
<evidence type="ECO:0000313" key="11">
    <source>
        <dbReference type="Proteomes" id="UP000178684"/>
    </source>
</evidence>
<dbReference type="CDD" id="cd02440">
    <property type="entry name" value="AdoMet_MTases"/>
    <property type="match status" value="1"/>
</dbReference>
<dbReference type="HAMAP" id="MF_00607">
    <property type="entry name" value="16SrRNA_methyltr_A"/>
    <property type="match status" value="1"/>
</dbReference>
<dbReference type="GO" id="GO:0052908">
    <property type="term" value="F:16S rRNA (adenine(1518)-N(6)/adenine(1519)-N(6))-dimethyltransferase activity"/>
    <property type="evidence" value="ECO:0007669"/>
    <property type="project" value="UniProtKB-EC"/>
</dbReference>
<dbReference type="InterPro" id="IPR029063">
    <property type="entry name" value="SAM-dependent_MTases_sf"/>
</dbReference>
<comment type="function">
    <text evidence="7">Specifically dimethylates two adjacent adenosines (A1518 and A1519) in the loop of a conserved hairpin near the 3'-end of 16S rRNA in the 30S particle. May play a critical role in biogenesis of 30S subunits.</text>
</comment>
<comment type="catalytic activity">
    <reaction evidence="7">
        <text>adenosine(1518)/adenosine(1519) in 16S rRNA + 4 S-adenosyl-L-methionine = N(6)-dimethyladenosine(1518)/N(6)-dimethyladenosine(1519) in 16S rRNA + 4 S-adenosyl-L-homocysteine + 4 H(+)</text>
        <dbReference type="Rhea" id="RHEA:19609"/>
        <dbReference type="Rhea" id="RHEA-COMP:10232"/>
        <dbReference type="Rhea" id="RHEA-COMP:10233"/>
        <dbReference type="ChEBI" id="CHEBI:15378"/>
        <dbReference type="ChEBI" id="CHEBI:57856"/>
        <dbReference type="ChEBI" id="CHEBI:59789"/>
        <dbReference type="ChEBI" id="CHEBI:74411"/>
        <dbReference type="ChEBI" id="CHEBI:74493"/>
        <dbReference type="EC" id="2.1.1.182"/>
    </reaction>
</comment>
<dbReference type="PROSITE" id="PS01131">
    <property type="entry name" value="RRNA_A_DIMETH"/>
    <property type="match status" value="1"/>
</dbReference>
<evidence type="ECO:0000313" key="10">
    <source>
        <dbReference type="EMBL" id="OGF82395.1"/>
    </source>
</evidence>
<evidence type="ECO:0000256" key="5">
    <source>
        <dbReference type="ARBA" id="ARBA00022691"/>
    </source>
</evidence>
<feature type="binding site" evidence="7 8">
    <location>
        <position position="58"/>
    </location>
    <ligand>
        <name>S-adenosyl-L-methionine</name>
        <dbReference type="ChEBI" id="CHEBI:59789"/>
    </ligand>
</feature>
<sequence>MEAKKIFGQNFLKNKSILEKMAEVAEVGSADTVLEVGPGLGSLTEVLAARAKKVVAVEKDRDLIPILVEKFQGSKNVKIIQEDILKFENIPGAKIVANIPYYITSHFLKNFLSAKNKPRLLVLMVQYEVAKRISAAPPEMNLLALCTQAYGKVEFIKKISKGNFSPAPKVDSAIIKISNISDNFFRKNKIKEEKFFEILHNAFRQKRKMLRHSLGKKISLPEKYLTRRPEELSLENWKEILR</sequence>
<comment type="caution">
    <text evidence="10">The sequence shown here is derived from an EMBL/GenBank/DDBJ whole genome shotgun (WGS) entry which is preliminary data.</text>
</comment>
<dbReference type="InterPro" id="IPR020598">
    <property type="entry name" value="rRNA_Ade_methylase_Trfase_N"/>
</dbReference>
<dbReference type="SMART" id="SM00650">
    <property type="entry name" value="rADc"/>
    <property type="match status" value="1"/>
</dbReference>
<keyword evidence="4 7" id="KW-0808">Transferase</keyword>
<feature type="binding site" evidence="7 8">
    <location>
        <position position="12"/>
    </location>
    <ligand>
        <name>S-adenosyl-L-methionine</name>
        <dbReference type="ChEBI" id="CHEBI:59789"/>
    </ligand>
</feature>
<dbReference type="EMBL" id="MFIE01000019">
    <property type="protein sequence ID" value="OGF82395.1"/>
    <property type="molecule type" value="Genomic_DNA"/>
</dbReference>
<evidence type="ECO:0000256" key="6">
    <source>
        <dbReference type="ARBA" id="ARBA00022884"/>
    </source>
</evidence>
<organism evidence="10 11">
    <name type="scientific">Candidatus Giovannonibacteria bacterium RIFCSPLOWO2_01_FULL_46_13</name>
    <dbReference type="NCBI Taxonomy" id="1798352"/>
    <lineage>
        <taxon>Bacteria</taxon>
        <taxon>Candidatus Giovannoniibacteriota</taxon>
    </lineage>
</organism>
<keyword evidence="2 7" id="KW-0698">rRNA processing</keyword>
<proteinExistence type="inferred from homology"/>
<feature type="binding site" evidence="7 8">
    <location>
        <position position="10"/>
    </location>
    <ligand>
        <name>S-adenosyl-L-methionine</name>
        <dbReference type="ChEBI" id="CHEBI:59789"/>
    </ligand>
</feature>
<evidence type="ECO:0000256" key="2">
    <source>
        <dbReference type="ARBA" id="ARBA00022552"/>
    </source>
</evidence>
<keyword evidence="1 7" id="KW-0963">Cytoplasm</keyword>
<dbReference type="InterPro" id="IPR011530">
    <property type="entry name" value="rRNA_adenine_dimethylase"/>
</dbReference>
<keyword evidence="5 7" id="KW-0949">S-adenosyl-L-methionine</keyword>
<comment type="subcellular location">
    <subcellularLocation>
        <location evidence="7">Cytoplasm</location>
    </subcellularLocation>
</comment>
<reference evidence="10 11" key="1">
    <citation type="journal article" date="2016" name="Nat. Commun.">
        <title>Thousands of microbial genomes shed light on interconnected biogeochemical processes in an aquifer system.</title>
        <authorList>
            <person name="Anantharaman K."/>
            <person name="Brown C.T."/>
            <person name="Hug L.A."/>
            <person name="Sharon I."/>
            <person name="Castelle C.J."/>
            <person name="Probst A.J."/>
            <person name="Thomas B.C."/>
            <person name="Singh A."/>
            <person name="Wilkins M.J."/>
            <person name="Karaoz U."/>
            <person name="Brodie E.L."/>
            <person name="Williams K.H."/>
            <person name="Hubbard S.S."/>
            <person name="Banfield J.F."/>
        </authorList>
    </citation>
    <scope>NUCLEOTIDE SEQUENCE [LARGE SCALE GENOMIC DNA]</scope>
</reference>
<feature type="binding site" evidence="7 8">
    <location>
        <position position="98"/>
    </location>
    <ligand>
        <name>S-adenosyl-L-methionine</name>
        <dbReference type="ChEBI" id="CHEBI:59789"/>
    </ligand>
</feature>
<dbReference type="PROSITE" id="PS51689">
    <property type="entry name" value="SAM_RNA_A_N6_MT"/>
    <property type="match status" value="1"/>
</dbReference>
<dbReference type="AlphaFoldDB" id="A0A1F5X398"/>
<dbReference type="InterPro" id="IPR023165">
    <property type="entry name" value="rRNA_Ade_diMease-like_C"/>
</dbReference>
<dbReference type="PANTHER" id="PTHR11727">
    <property type="entry name" value="DIMETHYLADENOSINE TRANSFERASE"/>
    <property type="match status" value="1"/>
</dbReference>
<dbReference type="PANTHER" id="PTHR11727:SF7">
    <property type="entry name" value="DIMETHYLADENOSINE TRANSFERASE-RELATED"/>
    <property type="match status" value="1"/>
</dbReference>
<evidence type="ECO:0000256" key="8">
    <source>
        <dbReference type="PROSITE-ProRule" id="PRU01026"/>
    </source>
</evidence>
<dbReference type="Gene3D" id="1.10.8.100">
    <property type="entry name" value="Ribosomal RNA adenine dimethylase-like, domain 2"/>
    <property type="match status" value="1"/>
</dbReference>
<dbReference type="GO" id="GO:0003723">
    <property type="term" value="F:RNA binding"/>
    <property type="evidence" value="ECO:0007669"/>
    <property type="project" value="UniProtKB-UniRule"/>
</dbReference>
<dbReference type="Proteomes" id="UP000178684">
    <property type="component" value="Unassembled WGS sequence"/>
</dbReference>
<dbReference type="GO" id="GO:0005829">
    <property type="term" value="C:cytosol"/>
    <property type="evidence" value="ECO:0007669"/>
    <property type="project" value="TreeGrafter"/>
</dbReference>
<feature type="binding site" evidence="7 8">
    <location>
        <position position="37"/>
    </location>
    <ligand>
        <name>S-adenosyl-L-methionine</name>
        <dbReference type="ChEBI" id="CHEBI:59789"/>
    </ligand>
</feature>
<evidence type="ECO:0000256" key="1">
    <source>
        <dbReference type="ARBA" id="ARBA00022490"/>
    </source>
</evidence>
<keyword evidence="6 7" id="KW-0694">RNA-binding</keyword>